<dbReference type="Pfam" id="PF14870">
    <property type="entry name" value="PSII_BNR"/>
    <property type="match status" value="1"/>
</dbReference>
<feature type="domain" description="Photosynthesis system II assembly factor Ycf48/Hcf136-like" evidence="1">
    <location>
        <begin position="212"/>
        <end position="460"/>
    </location>
</feature>
<dbReference type="InterPro" id="IPR028203">
    <property type="entry name" value="PSII_CF48-like_dom"/>
</dbReference>
<sequence>MSERVFQTGHGRVFLQVSGANPNSSMVYQGMARLGSFAKAEGEVSRVQIPSRLAYDRFEDIDVVSGESSLPTTSMIARFGLTNPILSAVCPMHIQAHYGKCGNPQDQNGGWEKILAYEKARFTNRSGDEQTALDEAGRATILLTGDITARMLWEIDQMALAETCAAQIDKEVVDVTIDDYISCGECGYESEGENRIFAVTVGYTTGSPGLPAELIVSLDGGLTCEQYDIDTLAADEDPSAVALVGGVNVVVPSADSLSLHYVDLDDLDTWQEVAAGFIAGGGPNDIHSHSSTQSWLVGNSGIIYSMANPADGVTVIHNAVLTAQNLIAVHGSDSRNIVAVGAAGVILFSSNGGATWAAITSPTVQIINTIWMRTRFYWMIGDAGGRMYFTTDGGVTWTEKVFGLSGQGEVHGIAFSHHPDSPFGFMTATDGAMGYVFRSLDGGSTWYQLPDTAAATPANIHLNAIDAGISGNFCVAGGLRAGTDGILMIGS</sequence>
<dbReference type="InterPro" id="IPR015943">
    <property type="entry name" value="WD40/YVTN_repeat-like_dom_sf"/>
</dbReference>
<reference evidence="2" key="1">
    <citation type="journal article" date="2015" name="Nature">
        <title>Complex archaea that bridge the gap between prokaryotes and eukaryotes.</title>
        <authorList>
            <person name="Spang A."/>
            <person name="Saw J.H."/>
            <person name="Jorgensen S.L."/>
            <person name="Zaremba-Niedzwiedzka K."/>
            <person name="Martijn J."/>
            <person name="Lind A.E."/>
            <person name="van Eijk R."/>
            <person name="Schleper C."/>
            <person name="Guy L."/>
            <person name="Ettema T.J."/>
        </authorList>
    </citation>
    <scope>NUCLEOTIDE SEQUENCE</scope>
</reference>
<dbReference type="SUPFAM" id="SSF110296">
    <property type="entry name" value="Oligoxyloglucan reducing end-specific cellobiohydrolase"/>
    <property type="match status" value="1"/>
</dbReference>
<dbReference type="CDD" id="cd15482">
    <property type="entry name" value="Sialidase_non-viral"/>
    <property type="match status" value="1"/>
</dbReference>
<dbReference type="AlphaFoldDB" id="A0A0F9TXF4"/>
<evidence type="ECO:0000259" key="1">
    <source>
        <dbReference type="Pfam" id="PF14870"/>
    </source>
</evidence>
<comment type="caution">
    <text evidence="2">The sequence shown here is derived from an EMBL/GenBank/DDBJ whole genome shotgun (WGS) entry which is preliminary data.</text>
</comment>
<dbReference type="Gene3D" id="2.130.10.10">
    <property type="entry name" value="YVTN repeat-like/Quinoprotein amine dehydrogenase"/>
    <property type="match status" value="1"/>
</dbReference>
<organism evidence="2">
    <name type="scientific">marine sediment metagenome</name>
    <dbReference type="NCBI Taxonomy" id="412755"/>
    <lineage>
        <taxon>unclassified sequences</taxon>
        <taxon>metagenomes</taxon>
        <taxon>ecological metagenomes</taxon>
    </lineage>
</organism>
<evidence type="ECO:0000313" key="2">
    <source>
        <dbReference type="EMBL" id="KKN85720.1"/>
    </source>
</evidence>
<dbReference type="EMBL" id="LAZR01000155">
    <property type="protein sequence ID" value="KKN85720.1"/>
    <property type="molecule type" value="Genomic_DNA"/>
</dbReference>
<accession>A0A0F9TXF4</accession>
<gene>
    <name evidence="2" type="ORF">LCGC14_0275250</name>
</gene>
<name>A0A0F9TXF4_9ZZZZ</name>
<protein>
    <recommendedName>
        <fullName evidence="1">Photosynthesis system II assembly factor Ycf48/Hcf136-like domain-containing protein</fullName>
    </recommendedName>
</protein>
<proteinExistence type="predicted"/>